<evidence type="ECO:0000313" key="3">
    <source>
        <dbReference type="Proteomes" id="UP001610446"/>
    </source>
</evidence>
<feature type="region of interest" description="Disordered" evidence="1">
    <location>
        <begin position="1"/>
        <end position="24"/>
    </location>
</feature>
<accession>A0ABR4J7Q9</accession>
<sequence length="162" mass="18389">MPNTGQRVSGTFHPTKPPPPSSRVNMELMICTSIRKVLQLGKRVSSTGWSMEGGADSLGLRVRLFYGGISTARAAHRRMGLRHPQFNARRYHGDSASDAKSPFQDTEIGVQVDERQKFWSKFPMAQCWARGTSREAEKKIRPNPKQMTHIKQARTFLKIFFI</sequence>
<keyword evidence="3" id="KW-1185">Reference proteome</keyword>
<comment type="caution">
    <text evidence="2">The sequence shown here is derived from an EMBL/GenBank/DDBJ whole genome shotgun (WGS) entry which is preliminary data.</text>
</comment>
<gene>
    <name evidence="2" type="ORF">BJY01DRAFT_61528</name>
</gene>
<reference evidence="2 3" key="1">
    <citation type="submission" date="2024-07" db="EMBL/GenBank/DDBJ databases">
        <title>Section-level genome sequencing and comparative genomics of Aspergillus sections Usti and Cavernicolus.</title>
        <authorList>
            <consortium name="Lawrence Berkeley National Laboratory"/>
            <person name="Nybo J.L."/>
            <person name="Vesth T.C."/>
            <person name="Theobald S."/>
            <person name="Frisvad J.C."/>
            <person name="Larsen T.O."/>
            <person name="Kjaerboelling I."/>
            <person name="Rothschild-Mancinelli K."/>
            <person name="Lyhne E.K."/>
            <person name="Kogle M.E."/>
            <person name="Barry K."/>
            <person name="Clum A."/>
            <person name="Na H."/>
            <person name="Ledsgaard L."/>
            <person name="Lin J."/>
            <person name="Lipzen A."/>
            <person name="Kuo A."/>
            <person name="Riley R."/>
            <person name="Mondo S."/>
            <person name="Labutti K."/>
            <person name="Haridas S."/>
            <person name="Pangalinan J."/>
            <person name="Salamov A.A."/>
            <person name="Simmons B.A."/>
            <person name="Magnuson J.K."/>
            <person name="Chen J."/>
            <person name="Drula E."/>
            <person name="Henrissat B."/>
            <person name="Wiebenga A."/>
            <person name="Lubbers R.J."/>
            <person name="Gomes A.C."/>
            <person name="Makela M.R."/>
            <person name="Stajich J."/>
            <person name="Grigoriev I.V."/>
            <person name="Mortensen U.H."/>
            <person name="De Vries R.P."/>
            <person name="Baker S.E."/>
            <person name="Andersen M.R."/>
        </authorList>
    </citation>
    <scope>NUCLEOTIDE SEQUENCE [LARGE SCALE GENOMIC DNA]</scope>
    <source>
        <strain evidence="2 3">CBS 123904</strain>
    </source>
</reference>
<organism evidence="2 3">
    <name type="scientific">Aspergillus pseudoustus</name>
    <dbReference type="NCBI Taxonomy" id="1810923"/>
    <lineage>
        <taxon>Eukaryota</taxon>
        <taxon>Fungi</taxon>
        <taxon>Dikarya</taxon>
        <taxon>Ascomycota</taxon>
        <taxon>Pezizomycotina</taxon>
        <taxon>Eurotiomycetes</taxon>
        <taxon>Eurotiomycetidae</taxon>
        <taxon>Eurotiales</taxon>
        <taxon>Aspergillaceae</taxon>
        <taxon>Aspergillus</taxon>
        <taxon>Aspergillus subgen. Nidulantes</taxon>
    </lineage>
</organism>
<name>A0ABR4J7Q9_9EURO</name>
<evidence type="ECO:0000256" key="1">
    <source>
        <dbReference type="SAM" id="MobiDB-lite"/>
    </source>
</evidence>
<dbReference type="EMBL" id="JBFXLU010000185">
    <property type="protein sequence ID" value="KAL2836109.1"/>
    <property type="molecule type" value="Genomic_DNA"/>
</dbReference>
<protein>
    <submittedName>
        <fullName evidence="2">Uncharacterized protein</fullName>
    </submittedName>
</protein>
<evidence type="ECO:0000313" key="2">
    <source>
        <dbReference type="EMBL" id="KAL2836109.1"/>
    </source>
</evidence>
<proteinExistence type="predicted"/>
<dbReference type="Proteomes" id="UP001610446">
    <property type="component" value="Unassembled WGS sequence"/>
</dbReference>